<evidence type="ECO:0000313" key="2">
    <source>
        <dbReference type="Proteomes" id="UP000051888"/>
    </source>
</evidence>
<dbReference type="AlphaFoldDB" id="A0A0Q3WWM0"/>
<keyword evidence="2" id="KW-1185">Reference proteome</keyword>
<gene>
    <name evidence="1" type="ORF">AN964_06835</name>
</gene>
<dbReference type="EMBL" id="LJJC01000004">
    <property type="protein sequence ID" value="KQL53228.1"/>
    <property type="molecule type" value="Genomic_DNA"/>
</dbReference>
<dbReference type="PATRIC" id="fig|157838.3.peg.1507"/>
<dbReference type="STRING" id="157838.AN964_06835"/>
<accession>A0A0Q3WWM0</accession>
<dbReference type="InterPro" id="IPR046152">
    <property type="entry name" value="DUF6154"/>
</dbReference>
<dbReference type="Pfam" id="PF19651">
    <property type="entry name" value="DUF6154"/>
    <property type="match status" value="1"/>
</dbReference>
<sequence>MRLVDELFQIYRDRLTGDEEDLDIIALAVVENNSRQELLNIVKEMNDYELHYFISMYLTETLKEKFASHSGNIDYSHHSKYLH</sequence>
<organism evidence="1 2">
    <name type="scientific">Heyndrickxia shackletonii</name>
    <dbReference type="NCBI Taxonomy" id="157838"/>
    <lineage>
        <taxon>Bacteria</taxon>
        <taxon>Bacillati</taxon>
        <taxon>Bacillota</taxon>
        <taxon>Bacilli</taxon>
        <taxon>Bacillales</taxon>
        <taxon>Bacillaceae</taxon>
        <taxon>Heyndrickxia</taxon>
    </lineage>
</organism>
<name>A0A0Q3WWM0_9BACI</name>
<evidence type="ECO:0000313" key="1">
    <source>
        <dbReference type="EMBL" id="KQL53228.1"/>
    </source>
</evidence>
<comment type="caution">
    <text evidence="1">The sequence shown here is derived from an EMBL/GenBank/DDBJ whole genome shotgun (WGS) entry which is preliminary data.</text>
</comment>
<protein>
    <recommendedName>
        <fullName evidence="3">DUF1836 domain-containing protein</fullName>
    </recommendedName>
</protein>
<dbReference type="Proteomes" id="UP000051888">
    <property type="component" value="Unassembled WGS sequence"/>
</dbReference>
<reference evidence="1 2" key="1">
    <citation type="submission" date="2015-09" db="EMBL/GenBank/DDBJ databases">
        <title>Genome sequencing project for genomic taxonomy and phylogenomics of Bacillus-like bacteria.</title>
        <authorList>
            <person name="Liu B."/>
            <person name="Wang J."/>
            <person name="Zhu Y."/>
            <person name="Liu G."/>
            <person name="Chen Q."/>
            <person name="Chen Z."/>
            <person name="Lan J."/>
            <person name="Che J."/>
            <person name="Ge C."/>
            <person name="Shi H."/>
            <person name="Pan Z."/>
            <person name="Liu X."/>
        </authorList>
    </citation>
    <scope>NUCLEOTIDE SEQUENCE [LARGE SCALE GENOMIC DNA]</scope>
    <source>
        <strain evidence="1 2">LMG 18435</strain>
    </source>
</reference>
<evidence type="ECO:0008006" key="3">
    <source>
        <dbReference type="Google" id="ProtNLM"/>
    </source>
</evidence>
<proteinExistence type="predicted"/>
<dbReference type="OrthoDB" id="2381948at2"/>